<dbReference type="EMBL" id="BBMN01000001">
    <property type="protein sequence ID" value="GAL02314.1"/>
    <property type="molecule type" value="Genomic_DNA"/>
</dbReference>
<accession>A0A090QKG4</accession>
<name>A0A090QKG4_9GAMM</name>
<dbReference type="Proteomes" id="UP000029227">
    <property type="component" value="Unassembled WGS sequence"/>
</dbReference>
<reference evidence="1 2" key="1">
    <citation type="journal article" date="2014" name="Genome Announc.">
        <title>Draft Genome Sequences of Two Vibrionaceae Species, Vibrio ponticus C121 and Photobacterium aphoticum C119, Isolated as Coral Reef Microbiota.</title>
        <authorList>
            <person name="Al-saari N."/>
            <person name="Meirelles P.M."/>
            <person name="Mino S."/>
            <person name="Suda W."/>
            <person name="Oshima K."/>
            <person name="Hattori M."/>
            <person name="Ohkuma M."/>
            <person name="Thompson F.L."/>
            <person name="Gomez-Gil B."/>
            <person name="Sawabe T."/>
            <person name="Sawabe T."/>
        </authorList>
    </citation>
    <scope>NUCLEOTIDE SEQUENCE [LARGE SCALE GENOMIC DNA]</scope>
    <source>
        <strain evidence="1 2">JCM 19237</strain>
    </source>
</reference>
<evidence type="ECO:0000313" key="1">
    <source>
        <dbReference type="EMBL" id="GAL02314.1"/>
    </source>
</evidence>
<protein>
    <submittedName>
        <fullName evidence="1">Uncharacterized protein</fullName>
    </submittedName>
</protein>
<comment type="caution">
    <text evidence="1">The sequence shown here is derived from an EMBL/GenBank/DDBJ whole genome shotgun (WGS) entry which is preliminary data.</text>
</comment>
<dbReference type="AlphaFoldDB" id="A0A090QKG4"/>
<organism evidence="1 2">
    <name type="scientific">Photobacterium aphoticum</name>
    <dbReference type="NCBI Taxonomy" id="754436"/>
    <lineage>
        <taxon>Bacteria</taxon>
        <taxon>Pseudomonadati</taxon>
        <taxon>Pseudomonadota</taxon>
        <taxon>Gammaproteobacteria</taxon>
        <taxon>Vibrionales</taxon>
        <taxon>Vibrionaceae</taxon>
        <taxon>Photobacterium</taxon>
    </lineage>
</organism>
<proteinExistence type="predicted"/>
<evidence type="ECO:0000313" key="2">
    <source>
        <dbReference type="Proteomes" id="UP000029227"/>
    </source>
</evidence>
<gene>
    <name evidence="1" type="ORF">JCM19237_5207</name>
</gene>
<sequence>MQHTEYNTQNKKLRQCVKDTYSSQVLCCEYDKSLQQGKTIITLMKAINDKQ</sequence>